<feature type="domain" description="Acyltransferase 3" evidence="2">
    <location>
        <begin position="8"/>
        <end position="331"/>
    </location>
</feature>
<organism evidence="3 4">
    <name type="scientific">Falsiruegeria litorea R37</name>
    <dbReference type="NCBI Taxonomy" id="1200284"/>
    <lineage>
        <taxon>Bacteria</taxon>
        <taxon>Pseudomonadati</taxon>
        <taxon>Pseudomonadota</taxon>
        <taxon>Alphaproteobacteria</taxon>
        <taxon>Rhodobacterales</taxon>
        <taxon>Roseobacteraceae</taxon>
        <taxon>Falsiruegeria</taxon>
    </lineage>
</organism>
<feature type="transmembrane region" description="Helical" evidence="1">
    <location>
        <begin position="75"/>
        <end position="95"/>
    </location>
</feature>
<dbReference type="GO" id="GO:0016747">
    <property type="term" value="F:acyltransferase activity, transferring groups other than amino-acyl groups"/>
    <property type="evidence" value="ECO:0007669"/>
    <property type="project" value="InterPro"/>
</dbReference>
<keyword evidence="1" id="KW-1133">Transmembrane helix</keyword>
<feature type="transmembrane region" description="Helical" evidence="1">
    <location>
        <begin position="7"/>
        <end position="27"/>
    </location>
</feature>
<dbReference type="EMBL" id="FWFO01000001">
    <property type="protein sequence ID" value="SLN43780.1"/>
    <property type="molecule type" value="Genomic_DNA"/>
</dbReference>
<dbReference type="Proteomes" id="UP000193077">
    <property type="component" value="Unassembled WGS sequence"/>
</dbReference>
<evidence type="ECO:0000313" key="4">
    <source>
        <dbReference type="Proteomes" id="UP000193077"/>
    </source>
</evidence>
<feature type="transmembrane region" description="Helical" evidence="1">
    <location>
        <begin position="171"/>
        <end position="198"/>
    </location>
</feature>
<reference evidence="3 4" key="1">
    <citation type="submission" date="2017-03" db="EMBL/GenBank/DDBJ databases">
        <authorList>
            <person name="Afonso C.L."/>
            <person name="Miller P.J."/>
            <person name="Scott M.A."/>
            <person name="Spackman E."/>
            <person name="Goraichik I."/>
            <person name="Dimitrov K.M."/>
            <person name="Suarez D.L."/>
            <person name="Swayne D.E."/>
        </authorList>
    </citation>
    <scope>NUCLEOTIDE SEQUENCE [LARGE SCALE GENOMIC DNA]</scope>
    <source>
        <strain evidence="3 4">CECT 7639</strain>
    </source>
</reference>
<dbReference type="InterPro" id="IPR050879">
    <property type="entry name" value="Acyltransferase_3"/>
</dbReference>
<keyword evidence="1" id="KW-0472">Membrane</keyword>
<keyword evidence="3" id="KW-0012">Acyltransferase</keyword>
<keyword evidence="1" id="KW-0812">Transmembrane</keyword>
<proteinExistence type="predicted"/>
<keyword evidence="3" id="KW-0808">Transferase</keyword>
<dbReference type="AlphaFoldDB" id="A0A1Y5SNV8"/>
<dbReference type="InterPro" id="IPR002656">
    <property type="entry name" value="Acyl_transf_3_dom"/>
</dbReference>
<feature type="transmembrane region" description="Helical" evidence="1">
    <location>
        <begin position="210"/>
        <end position="233"/>
    </location>
</feature>
<feature type="transmembrane region" description="Helical" evidence="1">
    <location>
        <begin position="47"/>
        <end position="63"/>
    </location>
</feature>
<sequence length="367" mass="40451">MTPGFSTYLNLLRFGAAMVVLLSHFAYPRFSGGDWMWVRELNLGSDAVVIFFVLSGFVIALTAERKDDTMGRFAFSRLSRLISVALPALVLTWVLDRMGSTADPASYFAPYYAPLPLWEMLARGLSFSNEWSGLSARLGSNGPFWSLSYEAAYYVLFAVCFYLNGLRRAALLVLFCLLFGLNVLLLMPAWLMGVWLYRKLHLVNGLSPQVLMLLTLGPVATYALCLAIDVPGIMQSTVQPVFGGHDLRFSDEYLWNALLGGLTTLHLLGAAGLARHADLTRVSRLANWCAGGSFSLYLVHYPVLQWLDASLPGLSNLALFTTTVLICYAFAAVFERPLPAMRRCVLRAAGHMRSATHGLTKPIGPSM</sequence>
<accession>A0A1Y5SNV8</accession>
<evidence type="ECO:0000256" key="1">
    <source>
        <dbReference type="SAM" id="Phobius"/>
    </source>
</evidence>
<evidence type="ECO:0000313" key="3">
    <source>
        <dbReference type="EMBL" id="SLN43780.1"/>
    </source>
</evidence>
<feature type="transmembrane region" description="Helical" evidence="1">
    <location>
        <begin position="147"/>
        <end position="165"/>
    </location>
</feature>
<gene>
    <name evidence="3" type="ORF">TRL7639_02300</name>
</gene>
<keyword evidence="4" id="KW-1185">Reference proteome</keyword>
<dbReference type="PANTHER" id="PTHR23028">
    <property type="entry name" value="ACETYLTRANSFERASE"/>
    <property type="match status" value="1"/>
</dbReference>
<feature type="transmembrane region" description="Helical" evidence="1">
    <location>
        <begin position="285"/>
        <end position="304"/>
    </location>
</feature>
<evidence type="ECO:0000259" key="2">
    <source>
        <dbReference type="Pfam" id="PF01757"/>
    </source>
</evidence>
<protein>
    <submittedName>
        <fullName evidence="3">Acyltransferase family protein</fullName>
    </submittedName>
</protein>
<name>A0A1Y5SNV8_9RHOB</name>
<dbReference type="RefSeq" id="WP_165759801.1">
    <property type="nucleotide sequence ID" value="NZ_FWFO01000001.1"/>
</dbReference>
<dbReference type="Pfam" id="PF01757">
    <property type="entry name" value="Acyl_transf_3"/>
    <property type="match status" value="1"/>
</dbReference>
<feature type="transmembrane region" description="Helical" evidence="1">
    <location>
        <begin position="316"/>
        <end position="334"/>
    </location>
</feature>